<sequence length="352" mass="40353">MQIKFGILGYGFMGHIHTDMIKSLEGAEVVAICDNDPVKLIDAPEGIVQYTNMDNLFADENVNTILVSISNHVHKEAVIKAARAGKHILCEKPAALSVIEFDEMMDVVNECGVKFSVHQQRRWDKDFRISKEVYDKQLVGDIFTIQSKLYGFNGNMHDWHVYPEFGGGMLYDWGVHLIDQMLWMVDSKIKTVYADLRNVINEKVDDYFKIIIKFENNIIAEIELGTYFLGNKEKWFEKHWFIGGNKGSMYLDGFEPVGQIIRTSQLLENVSGKTTMTAAGPTRSFGPPPEGRIIVEDLPEVNVKHSMYFDNFIKAINDEEEFIVKFEEVRRVLRFMEAVRESAKTGRTVDFE</sequence>
<dbReference type="Proteomes" id="UP000255036">
    <property type="component" value="Unassembled WGS sequence"/>
</dbReference>
<evidence type="ECO:0000259" key="1">
    <source>
        <dbReference type="Pfam" id="PF01408"/>
    </source>
</evidence>
<dbReference type="SUPFAM" id="SSF55347">
    <property type="entry name" value="Glyceraldehyde-3-phosphate dehydrogenase-like, C-terminal domain"/>
    <property type="match status" value="1"/>
</dbReference>
<dbReference type="Gene3D" id="3.40.50.720">
    <property type="entry name" value="NAD(P)-binding Rossmann-like Domain"/>
    <property type="match status" value="1"/>
</dbReference>
<feature type="domain" description="Gfo/Idh/MocA-like oxidoreductase N-terminal" evidence="1">
    <location>
        <begin position="3"/>
        <end position="118"/>
    </location>
</feature>
<evidence type="ECO:0000313" key="3">
    <source>
        <dbReference type="EMBL" id="RDU24111.1"/>
    </source>
</evidence>
<dbReference type="Gene3D" id="3.30.360.10">
    <property type="entry name" value="Dihydrodipicolinate Reductase, domain 2"/>
    <property type="match status" value="1"/>
</dbReference>
<dbReference type="SUPFAM" id="SSF51735">
    <property type="entry name" value="NAD(P)-binding Rossmann-fold domains"/>
    <property type="match status" value="1"/>
</dbReference>
<protein>
    <submittedName>
        <fullName evidence="3">Gfo/Idh/MocA family oxidoreductase</fullName>
    </submittedName>
</protein>
<organism evidence="3 4">
    <name type="scientific">Anaerosacchariphilus polymeriproducens</name>
    <dbReference type="NCBI Taxonomy" id="1812858"/>
    <lineage>
        <taxon>Bacteria</taxon>
        <taxon>Bacillati</taxon>
        <taxon>Bacillota</taxon>
        <taxon>Clostridia</taxon>
        <taxon>Lachnospirales</taxon>
        <taxon>Lachnospiraceae</taxon>
        <taxon>Anaerosacchariphilus</taxon>
    </lineage>
</organism>
<comment type="caution">
    <text evidence="3">The sequence shown here is derived from an EMBL/GenBank/DDBJ whole genome shotgun (WGS) entry which is preliminary data.</text>
</comment>
<proteinExistence type="predicted"/>
<dbReference type="InterPro" id="IPR036291">
    <property type="entry name" value="NAD(P)-bd_dom_sf"/>
</dbReference>
<dbReference type="PANTHER" id="PTHR43708:SF8">
    <property type="entry name" value="OXIDOREDUCTASE"/>
    <property type="match status" value="1"/>
</dbReference>
<dbReference type="Pfam" id="PF22725">
    <property type="entry name" value="GFO_IDH_MocA_C3"/>
    <property type="match status" value="1"/>
</dbReference>
<dbReference type="PANTHER" id="PTHR43708">
    <property type="entry name" value="CONSERVED EXPRESSED OXIDOREDUCTASE (EUROFUNG)"/>
    <property type="match status" value="1"/>
</dbReference>
<dbReference type="InterPro" id="IPR000683">
    <property type="entry name" value="Gfo/Idh/MocA-like_OxRdtase_N"/>
</dbReference>
<evidence type="ECO:0000259" key="2">
    <source>
        <dbReference type="Pfam" id="PF22725"/>
    </source>
</evidence>
<name>A0A371AX44_9FIRM</name>
<reference evidence="3 4" key="1">
    <citation type="submission" date="2018-07" db="EMBL/GenBank/DDBJ databases">
        <title>Anaerosacharophilus polymeroproducens gen. nov. sp. nov., an anaerobic bacterium isolated from salt field.</title>
        <authorList>
            <person name="Kim W."/>
            <person name="Yang S.-H."/>
            <person name="Oh J."/>
            <person name="Lee J.-H."/>
            <person name="Kwon K.K."/>
        </authorList>
    </citation>
    <scope>NUCLEOTIDE SEQUENCE [LARGE SCALE GENOMIC DNA]</scope>
    <source>
        <strain evidence="3 4">MCWD5</strain>
    </source>
</reference>
<dbReference type="Pfam" id="PF01408">
    <property type="entry name" value="GFO_IDH_MocA"/>
    <property type="match status" value="1"/>
</dbReference>
<dbReference type="OrthoDB" id="9783105at2"/>
<keyword evidence="4" id="KW-1185">Reference proteome</keyword>
<gene>
    <name evidence="3" type="ORF">DWV06_06105</name>
</gene>
<dbReference type="GO" id="GO:0000166">
    <property type="term" value="F:nucleotide binding"/>
    <property type="evidence" value="ECO:0007669"/>
    <property type="project" value="InterPro"/>
</dbReference>
<feature type="domain" description="GFO/IDH/MocA-like oxidoreductase" evidence="2">
    <location>
        <begin position="130"/>
        <end position="249"/>
    </location>
</feature>
<dbReference type="AlphaFoldDB" id="A0A371AX44"/>
<dbReference type="RefSeq" id="WP_115481298.1">
    <property type="nucleotide sequence ID" value="NZ_QRCT01000015.1"/>
</dbReference>
<dbReference type="InterPro" id="IPR051317">
    <property type="entry name" value="Gfo/Idh/MocA_oxidoreduct"/>
</dbReference>
<dbReference type="EMBL" id="QRCT01000015">
    <property type="protein sequence ID" value="RDU24111.1"/>
    <property type="molecule type" value="Genomic_DNA"/>
</dbReference>
<accession>A0A371AX44</accession>
<dbReference type="InterPro" id="IPR055170">
    <property type="entry name" value="GFO_IDH_MocA-like_dom"/>
</dbReference>
<evidence type="ECO:0000313" key="4">
    <source>
        <dbReference type="Proteomes" id="UP000255036"/>
    </source>
</evidence>